<dbReference type="SUPFAM" id="SSF48537">
    <property type="entry name" value="Phospholipase C/P1 nuclease"/>
    <property type="match status" value="1"/>
</dbReference>
<keyword evidence="8" id="KW-1185">Reference proteome</keyword>
<dbReference type="InterPro" id="IPR008947">
    <property type="entry name" value="PLipase_C/P1_nuclease_dom_sf"/>
</dbReference>
<keyword evidence="1" id="KW-0540">Nuclease</keyword>
<keyword evidence="4" id="KW-0378">Hydrolase</keyword>
<keyword evidence="2" id="KW-0479">Metal-binding</keyword>
<evidence type="ECO:0000256" key="4">
    <source>
        <dbReference type="ARBA" id="ARBA00022801"/>
    </source>
</evidence>
<reference evidence="8" key="1">
    <citation type="journal article" date="2019" name="Int. J. Syst. Evol. Microbiol.">
        <title>The Global Catalogue of Microorganisms (GCM) 10K type strain sequencing project: providing services to taxonomists for standard genome sequencing and annotation.</title>
        <authorList>
            <consortium name="The Broad Institute Genomics Platform"/>
            <consortium name="The Broad Institute Genome Sequencing Center for Infectious Disease"/>
            <person name="Wu L."/>
            <person name="Ma J."/>
        </authorList>
    </citation>
    <scope>NUCLEOTIDE SEQUENCE [LARGE SCALE GENOMIC DNA]</scope>
    <source>
        <strain evidence="8">CGMCC 1.7656</strain>
    </source>
</reference>
<dbReference type="Pfam" id="PF02265">
    <property type="entry name" value="S1-P1_nuclease"/>
    <property type="match status" value="1"/>
</dbReference>
<dbReference type="CDD" id="cd11010">
    <property type="entry name" value="S1-P1_nuclease"/>
    <property type="match status" value="1"/>
</dbReference>
<keyword evidence="6" id="KW-0325">Glycoprotein</keyword>
<organism evidence="7 8">
    <name type="scientific">Cloacibacterium rupense</name>
    <dbReference type="NCBI Taxonomy" id="517423"/>
    <lineage>
        <taxon>Bacteria</taxon>
        <taxon>Pseudomonadati</taxon>
        <taxon>Bacteroidota</taxon>
        <taxon>Flavobacteriia</taxon>
        <taxon>Flavobacteriales</taxon>
        <taxon>Weeksellaceae</taxon>
    </lineage>
</organism>
<evidence type="ECO:0000313" key="8">
    <source>
        <dbReference type="Proteomes" id="UP000620064"/>
    </source>
</evidence>
<evidence type="ECO:0000256" key="5">
    <source>
        <dbReference type="ARBA" id="ARBA00023157"/>
    </source>
</evidence>
<evidence type="ECO:0000256" key="1">
    <source>
        <dbReference type="ARBA" id="ARBA00022722"/>
    </source>
</evidence>
<evidence type="ECO:0000313" key="7">
    <source>
        <dbReference type="EMBL" id="GGP02208.1"/>
    </source>
</evidence>
<dbReference type="Proteomes" id="UP000620064">
    <property type="component" value="Unassembled WGS sequence"/>
</dbReference>
<name>A0ABQ2NHL0_9FLAO</name>
<proteinExistence type="predicted"/>
<protein>
    <submittedName>
        <fullName evidence="7">Endonuclease</fullName>
    </submittedName>
</protein>
<evidence type="ECO:0000256" key="6">
    <source>
        <dbReference type="ARBA" id="ARBA00023180"/>
    </source>
</evidence>
<comment type="caution">
    <text evidence="7">The sequence shown here is derived from an EMBL/GenBank/DDBJ whole genome shotgun (WGS) entry which is preliminary data.</text>
</comment>
<dbReference type="PANTHER" id="PTHR33146:SF26">
    <property type="entry name" value="ENDONUCLEASE 4"/>
    <property type="match status" value="1"/>
</dbReference>
<dbReference type="PANTHER" id="PTHR33146">
    <property type="entry name" value="ENDONUCLEASE 4"/>
    <property type="match status" value="1"/>
</dbReference>
<gene>
    <name evidence="7" type="ORF">GCM10010992_05670</name>
</gene>
<evidence type="ECO:0000256" key="3">
    <source>
        <dbReference type="ARBA" id="ARBA00022759"/>
    </source>
</evidence>
<dbReference type="GO" id="GO:0004519">
    <property type="term" value="F:endonuclease activity"/>
    <property type="evidence" value="ECO:0007669"/>
    <property type="project" value="UniProtKB-KW"/>
</dbReference>
<keyword evidence="5" id="KW-1015">Disulfide bond</keyword>
<sequence length="280" mass="32676">MKVTEILKLKNNNRYLFMKFLFRILVFAFVLQSAEAYSWGTTGHRTIAEIAENHLTNKSKRKLRKILGDQKLAFYANWPDFVKSDSLKRYKETEIWHYVNVTPKLSFPDFEKELKQMTVPNLYSAVQKQETIIKDKNSSKADKEVAVIFLIHLLGDLHQPFHVGRAEDQGGNLVPLTFFKENTNLHSLWDTKLVDFQKYSYTEYATVLDNKSKEEVKKIQSGTLEDWLFESYNKAAKIYSQTPINGNYSYDYNYKFSGIMEDQLLKGGLRLAKVLNEILQ</sequence>
<dbReference type="Gene3D" id="1.10.575.10">
    <property type="entry name" value="P1 Nuclease"/>
    <property type="match status" value="1"/>
</dbReference>
<dbReference type="EMBL" id="BMLV01000001">
    <property type="protein sequence ID" value="GGP02208.1"/>
    <property type="molecule type" value="Genomic_DNA"/>
</dbReference>
<evidence type="ECO:0000256" key="2">
    <source>
        <dbReference type="ARBA" id="ARBA00022723"/>
    </source>
</evidence>
<dbReference type="InterPro" id="IPR003154">
    <property type="entry name" value="S1/P1nuclease"/>
</dbReference>
<accession>A0ABQ2NHL0</accession>
<keyword evidence="3 7" id="KW-0255">Endonuclease</keyword>